<dbReference type="AlphaFoldDB" id="A0A1S1Z4Y5"/>
<reference evidence="3 4" key="1">
    <citation type="journal article" date="2012" name="Int. J. Syst. Evol. Microbiol.">
        <title>Flammeovirga pacifica sp. nov., isolated from deep-sea sediment.</title>
        <authorList>
            <person name="Xu H."/>
            <person name="Fu Y."/>
            <person name="Yang N."/>
            <person name="Ding Z."/>
            <person name="Lai Q."/>
            <person name="Zeng R."/>
        </authorList>
    </citation>
    <scope>NUCLEOTIDE SEQUENCE [LARGE SCALE GENOMIC DNA]</scope>
    <source>
        <strain evidence="4">DSM 24597 / LMG 26175 / WPAGA1</strain>
    </source>
</reference>
<keyword evidence="4" id="KW-1185">Reference proteome</keyword>
<evidence type="ECO:0000256" key="1">
    <source>
        <dbReference type="SAM" id="SignalP"/>
    </source>
</evidence>
<proteinExistence type="predicted"/>
<evidence type="ECO:0000313" key="3">
    <source>
        <dbReference type="EMBL" id="OHX68354.1"/>
    </source>
</evidence>
<feature type="signal peptide" evidence="1">
    <location>
        <begin position="1"/>
        <end position="20"/>
    </location>
</feature>
<dbReference type="NCBIfam" id="TIGR04183">
    <property type="entry name" value="Por_Secre_tail"/>
    <property type="match status" value="1"/>
</dbReference>
<accession>A0A1S1Z4Y5</accession>
<dbReference type="EMBL" id="JRYR02000001">
    <property type="protein sequence ID" value="OHX68354.1"/>
    <property type="molecule type" value="Genomic_DNA"/>
</dbReference>
<dbReference type="Pfam" id="PF18962">
    <property type="entry name" value="Por_Secre_tail"/>
    <property type="match status" value="1"/>
</dbReference>
<organism evidence="3 4">
    <name type="scientific">Flammeovirga pacifica</name>
    <dbReference type="NCBI Taxonomy" id="915059"/>
    <lineage>
        <taxon>Bacteria</taxon>
        <taxon>Pseudomonadati</taxon>
        <taxon>Bacteroidota</taxon>
        <taxon>Cytophagia</taxon>
        <taxon>Cytophagales</taxon>
        <taxon>Flammeovirgaceae</taxon>
        <taxon>Flammeovirga</taxon>
    </lineage>
</organism>
<dbReference type="InterPro" id="IPR026444">
    <property type="entry name" value="Secre_tail"/>
</dbReference>
<dbReference type="STRING" id="915059.NH26_19370"/>
<protein>
    <recommendedName>
        <fullName evidence="2">Secretion system C-terminal sorting domain-containing protein</fullName>
    </recommendedName>
</protein>
<gene>
    <name evidence="3" type="ORF">NH26_19370</name>
</gene>
<dbReference type="RefSeq" id="WP_052432209.1">
    <property type="nucleotide sequence ID" value="NZ_JRYR02000001.1"/>
</dbReference>
<feature type="domain" description="Secretion system C-terminal sorting" evidence="2">
    <location>
        <begin position="623"/>
        <end position="696"/>
    </location>
</feature>
<dbReference type="InterPro" id="IPR013783">
    <property type="entry name" value="Ig-like_fold"/>
</dbReference>
<keyword evidence="1" id="KW-0732">Signal</keyword>
<name>A0A1S1Z4Y5_FLAPC</name>
<comment type="caution">
    <text evidence="3">The sequence shown here is derived from an EMBL/GenBank/DDBJ whole genome shotgun (WGS) entry which is preliminary data.</text>
</comment>
<dbReference type="Gene3D" id="2.60.40.10">
    <property type="entry name" value="Immunoglobulins"/>
    <property type="match status" value="1"/>
</dbReference>
<evidence type="ECO:0000259" key="2">
    <source>
        <dbReference type="Pfam" id="PF18962"/>
    </source>
</evidence>
<dbReference type="Proteomes" id="UP000179797">
    <property type="component" value="Unassembled WGS sequence"/>
</dbReference>
<dbReference type="OrthoDB" id="621707at2"/>
<feature type="chain" id="PRO_5010309614" description="Secretion system C-terminal sorting domain-containing protein" evidence="1">
    <location>
        <begin position="21"/>
        <end position="698"/>
    </location>
</feature>
<evidence type="ECO:0000313" key="4">
    <source>
        <dbReference type="Proteomes" id="UP000179797"/>
    </source>
</evidence>
<sequence>MKKILILLFLIFITKLSLFAQTYSVSSSASGYIYIGTKGSLSHFVDDDGNSLPSWNGGYNIRIQSGKNVYIGNNLFDPDVVIDTLFVDGTLNNTAYRTTCHFGTIIVSGSGNFNADNHSSGRLYVNVQDIVLEEGAEFSVPSVGSNGYSGLTWSGGISVDDNVTINTNGASNNLISSAQINALPGSNPKSVVQGTIDALPSNTSSVVLTGNTAISADLSSSTFDIYTEGNDLVLTNTISSTVTLHLDSNSDDAVQPTVDLTFTIDAAGSVTIASGENRVRSLTMNTTSTSGISIVNSLEIFNTSYNTSALSLQNGILTTTTVNLLSMNEYSFVNNANYSWTTYASGGSDASHINGPLAKDINYTTALQTALGIVANNFHLMYPVGNGTKLREAGVASFTSNSSVTFRVAYHDASHTVQTIDPMATVSAVSALEYWDVDRTSGSSVASVLLTYDDESGVDNVYAHDLEVMHFDGTHWESQGLAANTTASNNHGILLSTSASSFSPFTLGGGDDHDLPVELVTFHGTINDNDEVELYWETATELNNSHFEIEASSDGRNYSKIGEVDGNGNSSVLIEYDFVVNHKQSTKFKKYRLKQVDFDGAFEYSNIVNIDTHQLIHGTELSIYPVPAHGTIHAQITSDEDLENSKAVILNSMGVTVKSLDMHHMDTININDLQDGVYYLSISTIQGHKEVKRFIVHN</sequence>